<dbReference type="SUPFAM" id="SSF52799">
    <property type="entry name" value="(Phosphotyrosine protein) phosphatases II"/>
    <property type="match status" value="1"/>
</dbReference>
<organism evidence="2">
    <name type="scientific">OCS116 cluster bacterium</name>
    <dbReference type="NCBI Taxonomy" id="2030921"/>
    <lineage>
        <taxon>Bacteria</taxon>
        <taxon>Pseudomonadati</taxon>
        <taxon>Pseudomonadota</taxon>
        <taxon>Alphaproteobacteria</taxon>
        <taxon>OCS116 cluster</taxon>
    </lineage>
</organism>
<feature type="domain" description="Beta-lactamase hydrolase-like protein phosphatase-like" evidence="1">
    <location>
        <begin position="2"/>
        <end position="109"/>
    </location>
</feature>
<dbReference type="AlphaFoldDB" id="A0A2A4ZB74"/>
<sequence>MDIKQISETLSVSPQISVDGLKTLKQQGFASIICNRPDGEDPVQPNFELIAAAAETLGLVISHIPVVGGQITDEDVALFEAALDHLPQPILAYCRTGTRSTILWSLSQAEHQSADDILAAAKSAGYDMSSQLERINTKNKS</sequence>
<evidence type="ECO:0000313" key="2">
    <source>
        <dbReference type="EMBL" id="PCJ03776.1"/>
    </source>
</evidence>
<evidence type="ECO:0000259" key="1">
    <source>
        <dbReference type="Pfam" id="PF04273"/>
    </source>
</evidence>
<name>A0A2A4ZB74_9PROT</name>
<dbReference type="EMBL" id="NVUS01000001">
    <property type="protein sequence ID" value="PCJ03776.1"/>
    <property type="molecule type" value="Genomic_DNA"/>
</dbReference>
<dbReference type="InterPro" id="IPR029021">
    <property type="entry name" value="Prot-tyrosine_phosphatase-like"/>
</dbReference>
<reference key="1">
    <citation type="submission" date="2017-08" db="EMBL/GenBank/DDBJ databases">
        <title>A dynamic microbial community with high functional redundancy inhabits the cold, oxic subseafloor aquifer.</title>
        <authorList>
            <person name="Tully B.J."/>
            <person name="Wheat C.G."/>
            <person name="Glazer B.T."/>
            <person name="Huber J.A."/>
        </authorList>
    </citation>
    <scope>NUCLEOTIDE SEQUENCE [LARGE SCALE GENOMIC DNA]</scope>
</reference>
<reference evidence="2" key="2">
    <citation type="journal article" date="2018" name="ISME J.">
        <title>A dynamic microbial community with high functional redundancy inhabits the cold, oxic subseafloor aquifer.</title>
        <authorList>
            <person name="Tully B.J."/>
            <person name="Wheat C.G."/>
            <person name="Glazer B.T."/>
            <person name="Huber J.A."/>
        </authorList>
    </citation>
    <scope>NUCLEOTIDE SEQUENCE</scope>
    <source>
        <strain evidence="2">NORP83</strain>
    </source>
</reference>
<dbReference type="GO" id="GO:0016787">
    <property type="term" value="F:hydrolase activity"/>
    <property type="evidence" value="ECO:0007669"/>
    <property type="project" value="InterPro"/>
</dbReference>
<proteinExistence type="predicted"/>
<comment type="caution">
    <text evidence="2">The sequence shown here is derived from an EMBL/GenBank/DDBJ whole genome shotgun (WGS) entry which is preliminary data.</text>
</comment>
<dbReference type="CDD" id="cd14503">
    <property type="entry name" value="PTP-bact"/>
    <property type="match status" value="1"/>
</dbReference>
<accession>A0A2A4ZB74</accession>
<gene>
    <name evidence="2" type="ORF">COB13_00645</name>
</gene>
<dbReference type="InterPro" id="IPR005939">
    <property type="entry name" value="BLH_phosphatase-like"/>
</dbReference>
<dbReference type="Gene3D" id="3.90.190.10">
    <property type="entry name" value="Protein tyrosine phosphatase superfamily"/>
    <property type="match status" value="1"/>
</dbReference>
<dbReference type="Pfam" id="PF04273">
    <property type="entry name" value="BLH_phosphatase"/>
    <property type="match status" value="1"/>
</dbReference>
<protein>
    <submittedName>
        <fullName evidence="2">TIGR01244 family phosphatase</fullName>
    </submittedName>
</protein>
<dbReference type="NCBIfam" id="TIGR01244">
    <property type="entry name" value="TIGR01244 family sulfur transferase"/>
    <property type="match status" value="1"/>
</dbReference>